<dbReference type="EMBL" id="BQNB010010706">
    <property type="protein sequence ID" value="GJS80902.1"/>
    <property type="molecule type" value="Genomic_DNA"/>
</dbReference>
<reference evidence="2" key="1">
    <citation type="journal article" date="2022" name="Int. J. Mol. Sci.">
        <title>Draft Genome of Tanacetum Coccineum: Genomic Comparison of Closely Related Tanacetum-Family Plants.</title>
        <authorList>
            <person name="Yamashiro T."/>
            <person name="Shiraishi A."/>
            <person name="Nakayama K."/>
            <person name="Satake H."/>
        </authorList>
    </citation>
    <scope>NUCLEOTIDE SEQUENCE</scope>
</reference>
<feature type="region of interest" description="Disordered" evidence="1">
    <location>
        <begin position="110"/>
        <end position="141"/>
    </location>
</feature>
<evidence type="ECO:0000313" key="3">
    <source>
        <dbReference type="Proteomes" id="UP001151760"/>
    </source>
</evidence>
<comment type="caution">
    <text evidence="2">The sequence shown here is derived from an EMBL/GenBank/DDBJ whole genome shotgun (WGS) entry which is preliminary data.</text>
</comment>
<evidence type="ECO:0000313" key="2">
    <source>
        <dbReference type="EMBL" id="GJS80902.1"/>
    </source>
</evidence>
<accession>A0ABQ4YVG5</accession>
<dbReference type="Proteomes" id="UP001151760">
    <property type="component" value="Unassembled WGS sequence"/>
</dbReference>
<gene>
    <name evidence="2" type="ORF">Tco_0747443</name>
</gene>
<protein>
    <submittedName>
        <fullName evidence="2">Uncharacterized protein</fullName>
    </submittedName>
</protein>
<keyword evidence="3" id="KW-1185">Reference proteome</keyword>
<evidence type="ECO:0000256" key="1">
    <source>
        <dbReference type="SAM" id="MobiDB-lite"/>
    </source>
</evidence>
<organism evidence="2 3">
    <name type="scientific">Tanacetum coccineum</name>
    <dbReference type="NCBI Taxonomy" id="301880"/>
    <lineage>
        <taxon>Eukaryota</taxon>
        <taxon>Viridiplantae</taxon>
        <taxon>Streptophyta</taxon>
        <taxon>Embryophyta</taxon>
        <taxon>Tracheophyta</taxon>
        <taxon>Spermatophyta</taxon>
        <taxon>Magnoliopsida</taxon>
        <taxon>eudicotyledons</taxon>
        <taxon>Gunneridae</taxon>
        <taxon>Pentapetalae</taxon>
        <taxon>asterids</taxon>
        <taxon>campanulids</taxon>
        <taxon>Asterales</taxon>
        <taxon>Asteraceae</taxon>
        <taxon>Asteroideae</taxon>
        <taxon>Anthemideae</taxon>
        <taxon>Anthemidinae</taxon>
        <taxon>Tanacetum</taxon>
    </lineage>
</organism>
<feature type="region of interest" description="Disordered" evidence="1">
    <location>
        <begin position="86"/>
        <end position="105"/>
    </location>
</feature>
<name>A0ABQ4YVG5_9ASTR</name>
<proteinExistence type="predicted"/>
<feature type="compositionally biased region" description="Polar residues" evidence="1">
    <location>
        <begin position="114"/>
        <end position="135"/>
    </location>
</feature>
<reference evidence="2" key="2">
    <citation type="submission" date="2022-01" db="EMBL/GenBank/DDBJ databases">
        <authorList>
            <person name="Yamashiro T."/>
            <person name="Shiraishi A."/>
            <person name="Satake H."/>
            <person name="Nakayama K."/>
        </authorList>
    </citation>
    <scope>NUCLEOTIDE SEQUENCE</scope>
</reference>
<sequence>MVAYLKKTEGIEGFHQIVDFLNSSHISTLDNREMEITATIDGKVKIVTEASITRHLKLEDFDGISSLPNTESFEQLALMGIEIEVPQPSSPPHTNVADEAASKGVDVRHRGAATTVTNLDAGQGSGNIDKTSSMPHDSPLP</sequence>